<dbReference type="Pfam" id="PF03816">
    <property type="entry name" value="LytR_cpsA_psr"/>
    <property type="match status" value="1"/>
</dbReference>
<evidence type="ECO:0000256" key="1">
    <source>
        <dbReference type="ARBA" id="ARBA00006068"/>
    </source>
</evidence>
<dbReference type="PANTHER" id="PTHR33392">
    <property type="entry name" value="POLYISOPRENYL-TEICHOIC ACID--PEPTIDOGLYCAN TEICHOIC ACID TRANSFERASE TAGU"/>
    <property type="match status" value="1"/>
</dbReference>
<keyword evidence="2" id="KW-0472">Membrane</keyword>
<keyword evidence="2" id="KW-0812">Transmembrane</keyword>
<proteinExistence type="inferred from homology"/>
<evidence type="ECO:0000313" key="5">
    <source>
        <dbReference type="Proteomes" id="UP000665020"/>
    </source>
</evidence>
<accession>A0A8A7KGX6</accession>
<dbReference type="InterPro" id="IPR004474">
    <property type="entry name" value="LytR_CpsA_psr"/>
</dbReference>
<dbReference type="PANTHER" id="PTHR33392:SF6">
    <property type="entry name" value="POLYISOPRENYL-TEICHOIC ACID--PEPTIDOGLYCAN TEICHOIC ACID TRANSFERASE TAGU"/>
    <property type="match status" value="1"/>
</dbReference>
<comment type="similarity">
    <text evidence="1">Belongs to the LytR/CpsA/Psr (LCP) family.</text>
</comment>
<dbReference type="AlphaFoldDB" id="A0A8A7KGX6"/>
<evidence type="ECO:0000256" key="2">
    <source>
        <dbReference type="SAM" id="Phobius"/>
    </source>
</evidence>
<feature type="domain" description="Cell envelope-related transcriptional attenuator" evidence="3">
    <location>
        <begin position="81"/>
        <end position="212"/>
    </location>
</feature>
<evidence type="ECO:0000313" key="4">
    <source>
        <dbReference type="EMBL" id="QTL97404.1"/>
    </source>
</evidence>
<name>A0A8A7KGX6_9FIRM</name>
<protein>
    <recommendedName>
        <fullName evidence="3">Cell envelope-related transcriptional attenuator domain-containing protein</fullName>
    </recommendedName>
</protein>
<dbReference type="EMBL" id="CP046640">
    <property type="protein sequence ID" value="QTL97404.1"/>
    <property type="molecule type" value="Genomic_DNA"/>
</dbReference>
<gene>
    <name evidence="4" type="ORF">GM661_05090</name>
</gene>
<dbReference type="Gene3D" id="3.40.630.190">
    <property type="entry name" value="LCP protein"/>
    <property type="match status" value="1"/>
</dbReference>
<sequence>MIYMAEGNQNQNSSRRNNFKIYIAVFIALILLAVGFYLYYFYPQLIPGMASTNLQDNVNVLIMGFDDAANSSESDGEINVDTMVLVKLDTLENNLNVVNIISEDKSVSEDIKEEELSNIMAEAGALTGTNIDYYFTVSYNGFKNLVDNLEGITIELDEDLKIPGLALNLHEGNNNLSGKETLNYVRWYDYRTEETTRVKRQQKVINAIIDKAFQEKGLVDIPELFNTTVDTFKTVNTNIEYTLITELVQYLMKNKDELTIDYTVEPAE</sequence>
<feature type="transmembrane region" description="Helical" evidence="2">
    <location>
        <begin position="21"/>
        <end position="42"/>
    </location>
</feature>
<evidence type="ECO:0000259" key="3">
    <source>
        <dbReference type="Pfam" id="PF03816"/>
    </source>
</evidence>
<dbReference type="Proteomes" id="UP000665020">
    <property type="component" value="Chromosome"/>
</dbReference>
<reference evidence="4" key="1">
    <citation type="submission" date="2019-12" db="EMBL/GenBank/DDBJ databases">
        <authorList>
            <person name="zhang j."/>
            <person name="sun C.M."/>
        </authorList>
    </citation>
    <scope>NUCLEOTIDE SEQUENCE</scope>
    <source>
        <strain evidence="4">NS-1</strain>
    </source>
</reference>
<organism evidence="4 5">
    <name type="scientific">Iocasia fonsfrigidae</name>
    <dbReference type="NCBI Taxonomy" id="2682810"/>
    <lineage>
        <taxon>Bacteria</taxon>
        <taxon>Bacillati</taxon>
        <taxon>Bacillota</taxon>
        <taxon>Clostridia</taxon>
        <taxon>Halanaerobiales</taxon>
        <taxon>Halanaerobiaceae</taxon>
        <taxon>Iocasia</taxon>
    </lineage>
</organism>
<dbReference type="InterPro" id="IPR050922">
    <property type="entry name" value="LytR/CpsA/Psr_CW_biosynth"/>
</dbReference>
<keyword evidence="2" id="KW-1133">Transmembrane helix</keyword>
<dbReference type="NCBIfam" id="TIGR00350">
    <property type="entry name" value="lytR_cpsA_psr"/>
    <property type="match status" value="1"/>
</dbReference>
<dbReference type="KEGG" id="ifn:GM661_05090"/>
<keyword evidence="5" id="KW-1185">Reference proteome</keyword>